<dbReference type="InterPro" id="IPR027417">
    <property type="entry name" value="P-loop_NTPase"/>
</dbReference>
<dbReference type="PROSITE" id="PS51194">
    <property type="entry name" value="HELICASE_CTER"/>
    <property type="match status" value="1"/>
</dbReference>
<feature type="domain" description="Helicase ATP-binding" evidence="1">
    <location>
        <begin position="197"/>
        <end position="389"/>
    </location>
</feature>
<dbReference type="Gene3D" id="3.40.50.300">
    <property type="entry name" value="P-loop containing nucleotide triphosphate hydrolases"/>
    <property type="match status" value="2"/>
</dbReference>
<dbReference type="InterPro" id="IPR006935">
    <property type="entry name" value="Helicase/UvrB_N"/>
</dbReference>
<dbReference type="PANTHER" id="PTHR47396">
    <property type="entry name" value="TYPE I RESTRICTION ENZYME ECOKI R PROTEIN"/>
    <property type="match status" value="1"/>
</dbReference>
<evidence type="ECO:0000313" key="3">
    <source>
        <dbReference type="EMBL" id="EON89899.1"/>
    </source>
</evidence>
<dbReference type="Pfam" id="PF04851">
    <property type="entry name" value="ResIII"/>
    <property type="match status" value="1"/>
</dbReference>
<dbReference type="GO" id="GO:0016787">
    <property type="term" value="F:hydrolase activity"/>
    <property type="evidence" value="ECO:0007669"/>
    <property type="project" value="InterPro"/>
</dbReference>
<protein>
    <submittedName>
        <fullName evidence="3">Restriction enzymes type I helicase</fullName>
    </submittedName>
</protein>
<dbReference type="CDD" id="cd18032">
    <property type="entry name" value="DEXHc_RE_I_III_res"/>
    <property type="match status" value="1"/>
</dbReference>
<evidence type="ECO:0000259" key="2">
    <source>
        <dbReference type="PROSITE" id="PS51194"/>
    </source>
</evidence>
<keyword evidence="3" id="KW-0547">Nucleotide-binding</keyword>
<keyword evidence="3" id="KW-0067">ATP-binding</keyword>
<sequence>MLIRTYLKRINEKVFERSFVMDKELTPEDQARLVIDQKLIEAGWTIQDKKRLNLYDGQQGIHGIAIREMDTSTGPVDYILFIDGKACGVIEAKKDGVSLGGVAGQSERYSLSKSAFTQRWMDDLPFTYEATSNEIRFCDYRDPKARSRNVFHFHKPETLKKWLEEEKTFRARMLDLPELDTQGLRDCQIDAITGIEESLKKNKPRALLQMATGSGKTFTAVTQIFRLAKYAKAKRVLFLVDRGNLGRQAKKEFEQYDTPIDGRKFTSHYNVNLLGTTGIADTTKVTISTIQRLYSQLSGSELDDDADERSGYEIEADCDSKQPRTVSYNPKIPIETFDLIIIDECHRSIYNLWRQVIEYFDAFLIGLTATPTKKTIGFFNQNLVSEYTHEDAVIDKVNVGYDIYRIKTKKSEEGDLIEAGTAVQIRDRLTKKKRQEILDKDENYGKTQLDRSVIAPNQIVTVLTTFKERCLPECFAGRSWVPKTLIFAKDDDHADRIVDKVREVFNEGNHFCKKVTYRVGKKKAEDTIAEFRTSPRLRIAVTVDMIATGTDIKPLECVIFMRDVRSQAYYEQMKGRGARVIDVSSLHLVTPDAKAKTKFVLVDAVGVTESDKTESQAMEKKPSVSTEKLMEQIARGDRDADTLRSLGNRLIRLDLKLDEKQRAELTKLMGKPLALVAGELIHATNEDYLEQQAIEKFGTDAPTLEQRDQVYKPLADAAVKPFHNPDVRELVEKVRRNTDQIIDESADELIDAGFDVEKAQHIIKSFKQFMEDNKDELASIELIYSKPYQQRHLSYEQIEELAESIKAPPYNLAPIEVWKAYEQLETAKVKGVPPATLLTNIVSLLSYATGLKDILEPFPEVVERRFSAWLVQQQQAGVEFNESQLEWLDMIKKQIAENAEMMIEDFDYAPFNQQGGVFRAKQLFGEKLNNVVNELNGYLIA</sequence>
<dbReference type="InterPro" id="IPR014001">
    <property type="entry name" value="Helicase_ATP-bd"/>
</dbReference>
<dbReference type="GO" id="GO:0003677">
    <property type="term" value="F:DNA binding"/>
    <property type="evidence" value="ECO:0007669"/>
    <property type="project" value="InterPro"/>
</dbReference>
<dbReference type="PROSITE" id="PS51192">
    <property type="entry name" value="HELICASE_ATP_BIND_1"/>
    <property type="match status" value="1"/>
</dbReference>
<dbReference type="HOGENOM" id="CLU_007363_1_0_6"/>
<keyword evidence="3" id="KW-0347">Helicase</keyword>
<keyword evidence="4" id="KW-1185">Reference proteome</keyword>
<evidence type="ECO:0000259" key="1">
    <source>
        <dbReference type="PROSITE" id="PS51192"/>
    </source>
</evidence>
<dbReference type="GO" id="GO:0006304">
    <property type="term" value="P:DNA modification"/>
    <property type="evidence" value="ECO:0007669"/>
    <property type="project" value="InterPro"/>
</dbReference>
<dbReference type="REBASE" id="68740">
    <property type="entry name" value="Psh73ORF3054P"/>
</dbReference>
<gene>
    <name evidence="3" type="ORF">PLESHI_03034</name>
</gene>
<dbReference type="Gene3D" id="3.90.1570.30">
    <property type="match status" value="1"/>
</dbReference>
<dbReference type="InterPro" id="IPR001650">
    <property type="entry name" value="Helicase_C-like"/>
</dbReference>
<keyword evidence="3" id="KW-0378">Hydrolase</keyword>
<dbReference type="EMBL" id="AQQO01000023">
    <property type="protein sequence ID" value="EON89899.1"/>
    <property type="molecule type" value="Genomic_DNA"/>
</dbReference>
<comment type="caution">
    <text evidence="3">The sequence shown here is derived from an EMBL/GenBank/DDBJ whole genome shotgun (WGS) entry which is preliminary data.</text>
</comment>
<dbReference type="AlphaFoldDB" id="R8AU75"/>
<dbReference type="GO" id="GO:0004386">
    <property type="term" value="F:helicase activity"/>
    <property type="evidence" value="ECO:0007669"/>
    <property type="project" value="UniProtKB-KW"/>
</dbReference>
<name>R8AU75_PLESH</name>
<evidence type="ECO:0000313" key="4">
    <source>
        <dbReference type="Proteomes" id="UP000014012"/>
    </source>
</evidence>
<accession>R8AU75</accession>
<feature type="domain" description="Helicase C-terminal" evidence="2">
    <location>
        <begin position="458"/>
        <end position="619"/>
    </location>
</feature>
<dbReference type="InterPro" id="IPR050742">
    <property type="entry name" value="Helicase_Restrict-Modif_Enz"/>
</dbReference>
<dbReference type="Pfam" id="PF08463">
    <property type="entry name" value="EcoEI_R_C"/>
    <property type="match status" value="1"/>
</dbReference>
<dbReference type="Proteomes" id="UP000014012">
    <property type="component" value="Unassembled WGS sequence"/>
</dbReference>
<dbReference type="PATRIC" id="fig|1315976.3.peg.583"/>
<dbReference type="SUPFAM" id="SSF52540">
    <property type="entry name" value="P-loop containing nucleoside triphosphate hydrolases"/>
    <property type="match status" value="1"/>
</dbReference>
<dbReference type="PANTHER" id="PTHR47396:SF1">
    <property type="entry name" value="ATP-DEPENDENT HELICASE IRC3-RELATED"/>
    <property type="match status" value="1"/>
</dbReference>
<dbReference type="InterPro" id="IPR013670">
    <property type="entry name" value="EcoEI_R_C_dom"/>
</dbReference>
<proteinExistence type="predicted"/>
<organism evidence="3 4">
    <name type="scientific">Plesiomonas shigelloides 302-73</name>
    <dbReference type="NCBI Taxonomy" id="1315976"/>
    <lineage>
        <taxon>Bacteria</taxon>
        <taxon>Pseudomonadati</taxon>
        <taxon>Pseudomonadota</taxon>
        <taxon>Gammaproteobacteria</taxon>
        <taxon>Enterobacterales</taxon>
        <taxon>Enterobacteriaceae</taxon>
        <taxon>Plesiomonas</taxon>
    </lineage>
</organism>
<dbReference type="SMART" id="SM00487">
    <property type="entry name" value="DEXDc"/>
    <property type="match status" value="1"/>
</dbReference>
<dbReference type="GO" id="GO:0005829">
    <property type="term" value="C:cytosol"/>
    <property type="evidence" value="ECO:0007669"/>
    <property type="project" value="TreeGrafter"/>
</dbReference>
<dbReference type="GO" id="GO:0005524">
    <property type="term" value="F:ATP binding"/>
    <property type="evidence" value="ECO:0007669"/>
    <property type="project" value="InterPro"/>
</dbReference>
<reference evidence="3 4" key="1">
    <citation type="journal article" date="2013" name="Genome Announc.">
        <title>Genome Sequence of Plesiomonas shigelloides Strain 302-73 (Serotype O1).</title>
        <authorList>
            <person name="Pique N."/>
            <person name="Aquilini E."/>
            <person name="Alioto T."/>
            <person name="Minana-Galbis D."/>
            <person name="Tomas J.M."/>
        </authorList>
    </citation>
    <scope>NUCLEOTIDE SEQUENCE [LARGE SCALE GENOMIC DNA]</scope>
    <source>
        <strain evidence="3 4">302-73</strain>
    </source>
</reference>
<dbReference type="Pfam" id="PF00271">
    <property type="entry name" value="Helicase_C"/>
    <property type="match status" value="1"/>
</dbReference>